<dbReference type="AlphaFoldDB" id="A0A4R5UBL2"/>
<evidence type="ECO:0000313" key="2">
    <source>
        <dbReference type="EMBL" id="TDK32604.1"/>
    </source>
</evidence>
<comment type="caution">
    <text evidence="2">The sequence shown here is derived from an EMBL/GenBank/DDBJ whole genome shotgun (WGS) entry which is preliminary data.</text>
</comment>
<dbReference type="EMBL" id="SMTG01000002">
    <property type="protein sequence ID" value="TDK32604.1"/>
    <property type="molecule type" value="Genomic_DNA"/>
</dbReference>
<feature type="transmembrane region" description="Helical" evidence="1">
    <location>
        <begin position="20"/>
        <end position="43"/>
    </location>
</feature>
<gene>
    <name evidence="2" type="ORF">E2F49_00545</name>
</gene>
<reference evidence="2 3" key="1">
    <citation type="submission" date="2019-03" db="EMBL/GenBank/DDBJ databases">
        <title>Luteimonas zhaokaii sp.nov., isolated from the rectal contents of Plateau pika in Yushu, Qinghai Province, China.</title>
        <authorList>
            <person name="Zhang G."/>
        </authorList>
    </citation>
    <scope>NUCLEOTIDE SEQUENCE [LARGE SCALE GENOMIC DNA]</scope>
    <source>
        <strain evidence="2 3">THG-MD21</strain>
    </source>
</reference>
<keyword evidence="1" id="KW-0472">Membrane</keyword>
<name>A0A4R5UBL2_9GAMM</name>
<dbReference type="OrthoDB" id="281928at2"/>
<evidence type="ECO:0008006" key="4">
    <source>
        <dbReference type="Google" id="ProtNLM"/>
    </source>
</evidence>
<organism evidence="2 3">
    <name type="scientific">Luteimonas terrae</name>
    <dbReference type="NCBI Taxonomy" id="1530191"/>
    <lineage>
        <taxon>Bacteria</taxon>
        <taxon>Pseudomonadati</taxon>
        <taxon>Pseudomonadota</taxon>
        <taxon>Gammaproteobacteria</taxon>
        <taxon>Lysobacterales</taxon>
        <taxon>Lysobacteraceae</taxon>
        <taxon>Luteimonas</taxon>
    </lineage>
</organism>
<protein>
    <recommendedName>
        <fullName evidence="4">Transmembrane protein</fullName>
    </recommendedName>
</protein>
<feature type="transmembrane region" description="Helical" evidence="1">
    <location>
        <begin position="100"/>
        <end position="128"/>
    </location>
</feature>
<keyword evidence="3" id="KW-1185">Reference proteome</keyword>
<keyword evidence="1" id="KW-0812">Transmembrane</keyword>
<sequence>MSASLEDALVAARDDEHLRLLAIFHYVLAAFTALFALLPTLHLLMGIGMLSGHLSPGDSDARFVGGILVGIALVFILGGLGMAALLAWTGRNLSKRRHHLACLIVAGLCCAIAPFGTVLGVCSLIVLLRPAVKARFATA</sequence>
<evidence type="ECO:0000313" key="3">
    <source>
        <dbReference type="Proteomes" id="UP000295543"/>
    </source>
</evidence>
<accession>A0A4R5UBL2</accession>
<proteinExistence type="predicted"/>
<feature type="transmembrane region" description="Helical" evidence="1">
    <location>
        <begin position="63"/>
        <end position="88"/>
    </location>
</feature>
<keyword evidence="1" id="KW-1133">Transmembrane helix</keyword>
<dbReference type="Proteomes" id="UP000295543">
    <property type="component" value="Unassembled WGS sequence"/>
</dbReference>
<evidence type="ECO:0000256" key="1">
    <source>
        <dbReference type="SAM" id="Phobius"/>
    </source>
</evidence>